<accession>V8QSV7</accession>
<gene>
    <name evidence="1" type="ORF">W822_15575</name>
</gene>
<keyword evidence="2" id="KW-1185">Reference proteome</keyword>
<name>V8QSV7_9BURK</name>
<protein>
    <submittedName>
        <fullName evidence="1">Uncharacterized protein</fullName>
    </submittedName>
</protein>
<dbReference type="AlphaFoldDB" id="V8QSV7"/>
<comment type="caution">
    <text evidence="1">The sequence shown here is derived from an EMBL/GenBank/DDBJ whole genome shotgun (WGS) entry which is preliminary data.</text>
</comment>
<dbReference type="RefSeq" id="WP_024006064.1">
    <property type="nucleotide sequence ID" value="NZ_KI650980.1"/>
</dbReference>
<dbReference type="EMBL" id="AYXT01000010">
    <property type="protein sequence ID" value="ETF02420.1"/>
    <property type="molecule type" value="Genomic_DNA"/>
</dbReference>
<organism evidence="1 2">
    <name type="scientific">Advenella kashmirensis W13003</name>
    <dbReference type="NCBI Taxonomy" id="1424334"/>
    <lineage>
        <taxon>Bacteria</taxon>
        <taxon>Pseudomonadati</taxon>
        <taxon>Pseudomonadota</taxon>
        <taxon>Betaproteobacteria</taxon>
        <taxon>Burkholderiales</taxon>
        <taxon>Alcaligenaceae</taxon>
    </lineage>
</organism>
<evidence type="ECO:0000313" key="1">
    <source>
        <dbReference type="EMBL" id="ETF02420.1"/>
    </source>
</evidence>
<evidence type="ECO:0000313" key="2">
    <source>
        <dbReference type="Proteomes" id="UP000018733"/>
    </source>
</evidence>
<dbReference type="PATRIC" id="fig|1424334.3.peg.3127"/>
<dbReference type="STRING" id="1424334.W822_15575"/>
<dbReference type="Proteomes" id="UP000018733">
    <property type="component" value="Unassembled WGS sequence"/>
</dbReference>
<reference evidence="1 2" key="1">
    <citation type="journal article" date="2014" name="Genome Announc.">
        <title>Draft Genome Sequence of Advenella kashmirensis Strain W13003, a Polycyclic Aromatic Hydrocarbon-Degrading Bacterium.</title>
        <authorList>
            <person name="Wang X."/>
            <person name="Jin D."/>
            <person name="Zhou L."/>
            <person name="Wu L."/>
            <person name="An W."/>
            <person name="Zhao L."/>
        </authorList>
    </citation>
    <scope>NUCLEOTIDE SEQUENCE [LARGE SCALE GENOMIC DNA]</scope>
    <source>
        <strain evidence="1 2">W13003</strain>
    </source>
</reference>
<dbReference type="HOGENOM" id="CLU_2505377_0_0_4"/>
<proteinExistence type="predicted"/>
<sequence>MANMSISPIHRIGSIKTLLDEIETEGAKQYTIASLLRERLEVEDEDGANYYLSLTLADLLEEASKFYLMKKYIDELEQSLIAQAA</sequence>